<proteinExistence type="predicted"/>
<feature type="transmembrane region" description="Helical" evidence="1">
    <location>
        <begin position="12"/>
        <end position="31"/>
    </location>
</feature>
<dbReference type="AlphaFoldDB" id="M0A7R0"/>
<dbReference type="InterPro" id="IPR058307">
    <property type="entry name" value="DUF7994"/>
</dbReference>
<comment type="caution">
    <text evidence="2">The sequence shown here is derived from an EMBL/GenBank/DDBJ whole genome shotgun (WGS) entry which is preliminary data.</text>
</comment>
<dbReference type="PATRIC" id="fig|1230458.4.peg.1272"/>
<keyword evidence="1" id="KW-1133">Transmembrane helix</keyword>
<name>M0A7R0_9EURY</name>
<dbReference type="RefSeq" id="WP_006825080.1">
    <property type="nucleotide sequence ID" value="NZ_AOIL01000017.1"/>
</dbReference>
<feature type="transmembrane region" description="Helical" evidence="1">
    <location>
        <begin position="131"/>
        <end position="150"/>
    </location>
</feature>
<dbReference type="Pfam" id="PF25957">
    <property type="entry name" value="DUF7994"/>
    <property type="match status" value="1"/>
</dbReference>
<reference evidence="2 3" key="1">
    <citation type="journal article" date="2014" name="PLoS Genet.">
        <title>Phylogenetically driven sequencing of extremely halophilic archaea reveals strategies for static and dynamic osmo-response.</title>
        <authorList>
            <person name="Becker E.A."/>
            <person name="Seitzer P.M."/>
            <person name="Tritt A."/>
            <person name="Larsen D."/>
            <person name="Krusor M."/>
            <person name="Yao A.I."/>
            <person name="Wu D."/>
            <person name="Madern D."/>
            <person name="Eisen J.A."/>
            <person name="Darling A.E."/>
            <person name="Facciotti M.T."/>
        </authorList>
    </citation>
    <scope>NUCLEOTIDE SEQUENCE [LARGE SCALE GENOMIC DNA]</scope>
    <source>
        <strain evidence="2 3">DSM 12281</strain>
    </source>
</reference>
<keyword evidence="1" id="KW-0472">Membrane</keyword>
<accession>M0A7R0</accession>
<keyword evidence="1" id="KW-0812">Transmembrane</keyword>
<feature type="transmembrane region" description="Helical" evidence="1">
    <location>
        <begin position="68"/>
        <end position="91"/>
    </location>
</feature>
<protein>
    <submittedName>
        <fullName evidence="2">Uncharacterized protein</fullName>
    </submittedName>
</protein>
<organism evidence="2 3">
    <name type="scientific">Natrialba taiwanensis DSM 12281</name>
    <dbReference type="NCBI Taxonomy" id="1230458"/>
    <lineage>
        <taxon>Archaea</taxon>
        <taxon>Methanobacteriati</taxon>
        <taxon>Methanobacteriota</taxon>
        <taxon>Stenosarchaea group</taxon>
        <taxon>Halobacteria</taxon>
        <taxon>Halobacteriales</taxon>
        <taxon>Natrialbaceae</taxon>
        <taxon>Natrialba</taxon>
    </lineage>
</organism>
<evidence type="ECO:0000313" key="3">
    <source>
        <dbReference type="Proteomes" id="UP000011648"/>
    </source>
</evidence>
<gene>
    <name evidence="2" type="ORF">C484_06292</name>
</gene>
<feature type="transmembrane region" description="Helical" evidence="1">
    <location>
        <begin position="103"/>
        <end position="125"/>
    </location>
</feature>
<evidence type="ECO:0000256" key="1">
    <source>
        <dbReference type="SAM" id="Phobius"/>
    </source>
</evidence>
<keyword evidence="3" id="KW-1185">Reference proteome</keyword>
<evidence type="ECO:0000313" key="2">
    <source>
        <dbReference type="EMBL" id="ELY94559.1"/>
    </source>
</evidence>
<dbReference type="Proteomes" id="UP000011648">
    <property type="component" value="Unassembled WGS sequence"/>
</dbReference>
<dbReference type="OrthoDB" id="170732at2157"/>
<sequence length="195" mass="20468">MSRLQRQVSLVLGLVLFVVFGVTIIGDLLAVERGLMPLPELGTGSGPGTGPGGDAGADRPIHPEGAPLAPLSVVGAALVLLGTSSLFVAGWRESVRLAGREIGWWQWMNVGFCLLALGWIGPLLWTVQPAMMSGLVALAVAVATLVFGAVRLTREPPAEMVDGDLFPVEVATTVIVSGVLVIFSVLYVQLFFSLH</sequence>
<feature type="transmembrane region" description="Helical" evidence="1">
    <location>
        <begin position="170"/>
        <end position="192"/>
    </location>
</feature>
<dbReference type="EMBL" id="AOIL01000017">
    <property type="protein sequence ID" value="ELY94559.1"/>
    <property type="molecule type" value="Genomic_DNA"/>
</dbReference>